<reference evidence="3" key="1">
    <citation type="submission" date="2024-07" db="EMBL/GenBank/DDBJ databases">
        <title>Complete genome sequences of cellulolytic bacteria, Kitasatospora sp. CMC57 and Streptomyces sp. CMC78, isolated from Japanese agricultural soil.</title>
        <authorList>
            <person name="Hashimoto T."/>
            <person name="Ito M."/>
            <person name="Iwamoto M."/>
            <person name="Fukahori D."/>
            <person name="Shoda T."/>
            <person name="Sakoda M."/>
            <person name="Morohoshi T."/>
            <person name="Mitsuboshi M."/>
            <person name="Nishizawa T."/>
        </authorList>
    </citation>
    <scope>NUCLEOTIDE SEQUENCE</scope>
    <source>
        <strain evidence="3">CMC57</strain>
        <plasmid evidence="3">pCMC57_01</plasmid>
    </source>
</reference>
<evidence type="ECO:0008006" key="4">
    <source>
        <dbReference type="Google" id="ProtNLM"/>
    </source>
</evidence>
<feature type="region of interest" description="Disordered" evidence="1">
    <location>
        <begin position="308"/>
        <end position="345"/>
    </location>
</feature>
<sequence length="404" mass="42645">MTATTIPAAPAATPRTELNQTQKIVVWAVAAGAIFIATLGFLGSYAAVADLAADQQFGKFAKVFPIAIDAGIGVLLALDLLLTWLRIPFPLLRPMAWAFTAATIAFNAATSWPHLLGTSMHAAIPALFVVIVEAARHAVGKLAQLHAGAHYENPPMSRWILAPFPTYRIWRRMRMWNIRSYSDVVEMERETKVLRATLKARHGFGWRKEAAKRELLALRLAKLGTPVGQTLAARFEVAADRPASRQRPATAIPGITERPASLPAATSTKSATALPASATPKTASGSSAYLPLAETPNATRMPAPALAASDLPTPVASPAATANETAPTVGTTSPGSKSTTTGEQRDLDEVADTFRKLAAHLGKSPSDAALADALGVGRSRAQQLRTAAIAAGHNDLEKPLRAAS</sequence>
<evidence type="ECO:0000256" key="1">
    <source>
        <dbReference type="SAM" id="MobiDB-lite"/>
    </source>
</evidence>
<keyword evidence="2" id="KW-0472">Membrane</keyword>
<feature type="transmembrane region" description="Helical" evidence="2">
    <location>
        <begin position="24"/>
        <end position="48"/>
    </location>
</feature>
<accession>A0AB33K3I4</accession>
<dbReference type="EMBL" id="AP035882">
    <property type="protein sequence ID" value="BFP50157.1"/>
    <property type="molecule type" value="Genomic_DNA"/>
</dbReference>
<evidence type="ECO:0000313" key="3">
    <source>
        <dbReference type="EMBL" id="BFP50157.1"/>
    </source>
</evidence>
<dbReference type="Pfam" id="PF10935">
    <property type="entry name" value="DUF2637"/>
    <property type="match status" value="1"/>
</dbReference>
<feature type="compositionally biased region" description="Low complexity" evidence="1">
    <location>
        <begin position="328"/>
        <end position="342"/>
    </location>
</feature>
<dbReference type="PANTHER" id="PTHR23242">
    <property type="entry name" value="TRANSCRIPTION FACTOR HOXA13"/>
    <property type="match status" value="1"/>
</dbReference>
<protein>
    <recommendedName>
        <fullName evidence="4">DUF2637 domain-containing protein</fullName>
    </recommendedName>
</protein>
<dbReference type="InterPro" id="IPR021235">
    <property type="entry name" value="DUF2637"/>
</dbReference>
<dbReference type="KEGG" id="kic:KCMC57_65250"/>
<geneLocation type="plasmid" evidence="3">
    <name>pCMC57_01</name>
</geneLocation>
<proteinExistence type="predicted"/>
<name>A0AB33K3I4_9ACTN</name>
<keyword evidence="2" id="KW-0812">Transmembrane</keyword>
<evidence type="ECO:0000256" key="2">
    <source>
        <dbReference type="SAM" id="Phobius"/>
    </source>
</evidence>
<keyword evidence="2" id="KW-1133">Transmembrane helix</keyword>
<dbReference type="AlphaFoldDB" id="A0AB33K3I4"/>
<feature type="region of interest" description="Disordered" evidence="1">
    <location>
        <begin position="239"/>
        <end position="289"/>
    </location>
</feature>
<organism evidence="3">
    <name type="scientific">Kitasatospora sp. CMC57</name>
    <dbReference type="NCBI Taxonomy" id="3231513"/>
    <lineage>
        <taxon>Bacteria</taxon>
        <taxon>Bacillati</taxon>
        <taxon>Actinomycetota</taxon>
        <taxon>Actinomycetes</taxon>
        <taxon>Kitasatosporales</taxon>
        <taxon>Streptomycetaceae</taxon>
        <taxon>Kitasatospora</taxon>
    </lineage>
</organism>
<dbReference type="RefSeq" id="WP_407992393.1">
    <property type="nucleotide sequence ID" value="NZ_AP035882.1"/>
</dbReference>
<keyword evidence="3" id="KW-0614">Plasmid</keyword>
<gene>
    <name evidence="3" type="ORF">KCMC57_65250</name>
</gene>
<feature type="transmembrane region" description="Helical" evidence="2">
    <location>
        <begin position="94"/>
        <end position="112"/>
    </location>
</feature>
<feature type="transmembrane region" description="Helical" evidence="2">
    <location>
        <begin position="60"/>
        <end position="82"/>
    </location>
</feature>
<dbReference type="PANTHER" id="PTHR23242:SF9">
    <property type="entry name" value="TRANSCRIPTION FACTOR HOXA13"/>
    <property type="match status" value="1"/>
</dbReference>